<keyword evidence="5" id="KW-0143">Chaperone</keyword>
<dbReference type="PANTHER" id="PTHR23077">
    <property type="entry name" value="AAA-FAMILY ATPASE"/>
    <property type="match status" value="1"/>
</dbReference>
<dbReference type="InterPro" id="IPR003959">
    <property type="entry name" value="ATPase_AAA_core"/>
</dbReference>
<dbReference type="Gene3D" id="2.40.50.140">
    <property type="entry name" value="Nucleic acid-binding proteins"/>
    <property type="match status" value="2"/>
</dbReference>
<evidence type="ECO:0000313" key="11">
    <source>
        <dbReference type="Proteomes" id="UP000675781"/>
    </source>
</evidence>
<dbReference type="InterPro" id="IPR027417">
    <property type="entry name" value="P-loop_NTPase"/>
</dbReference>
<dbReference type="SUPFAM" id="SSF52540">
    <property type="entry name" value="P-loop containing nucleoside triphosphate hydrolases"/>
    <property type="match status" value="1"/>
</dbReference>
<dbReference type="InterPro" id="IPR050168">
    <property type="entry name" value="AAA_ATPase_domain"/>
</dbReference>
<dbReference type="Pfam" id="PF17758">
    <property type="entry name" value="Prot_ATP_ID_OB_N"/>
    <property type="match status" value="1"/>
</dbReference>
<dbReference type="InterPro" id="IPR041626">
    <property type="entry name" value="Prot_ATP_ID_OB_N"/>
</dbReference>
<dbReference type="FunFam" id="3.40.50.300:FF:000155">
    <property type="entry name" value="AAA ATPase forming ring-shaped complexes"/>
    <property type="match status" value="1"/>
</dbReference>
<dbReference type="SMART" id="SM00382">
    <property type="entry name" value="AAA"/>
    <property type="match status" value="1"/>
</dbReference>
<dbReference type="GO" id="GO:0005524">
    <property type="term" value="F:ATP binding"/>
    <property type="evidence" value="ECO:0007669"/>
    <property type="project" value="UniProtKB-UniRule"/>
</dbReference>
<sequence length="599" mass="66032">MPAHEDDKPLRPGSRAGRGGPLGSEPGSGQDALNQVAFLEQEVALLRRRLAETPRGSRALEDRISELQVTVSGLTAKNERLVATLRDARDQIVALKEEIDRLAQPPSGFGVFLEEHEDGTVDIFTGGRKLRVAVAPGVELDELQPGREVMLNEALNIIAVHGFEKVGEIVSFKELLEDGARALVVGHTDEERVVRLAEPLMDTVIRAGDALLLEPRSGYVYERVPKSEVEDLVLEEVPDIDYASIGGLSGQIELIRDAVELPYLHKELFREHELRPPKGVLLYGPPGCGKTLIAKAVANSLAKKVAEISGKEAGKSYFLNIKGPELLNKYVGETERHIRLVFQRAREKASEGTPVIVFFDEMDSLFRTRGSGVSSDVENTIVPQLLSEIDGVEGLENVIVIGASNREDMIDPAILRPGRLDVKIKIERPDAEAAKDIFSKYITTTLPLHEDDLRENGGDRTATVLAMIQTTVERMYSETDENRFLEVTYANGDKEVLYFKDFNSGAMIQNIVDRAKKSAIKDFLDHNAKGLRISHLLGACVDEFKENEDLPNTTNPDDWARISGKKGERIVFIRTLVSGKKGAESGRSIDTVANTGQYL</sequence>
<proteinExistence type="inferred from homology"/>
<keyword evidence="4" id="KW-0175">Coiled coil</keyword>
<dbReference type="InterPro" id="IPR003593">
    <property type="entry name" value="AAA+_ATPase"/>
</dbReference>
<dbReference type="GO" id="GO:0019941">
    <property type="term" value="P:modification-dependent protein catabolic process"/>
    <property type="evidence" value="ECO:0007669"/>
    <property type="project" value="InterPro"/>
</dbReference>
<evidence type="ECO:0000256" key="8">
    <source>
        <dbReference type="SAM" id="MobiDB-lite"/>
    </source>
</evidence>
<protein>
    <recommendedName>
        <fullName evidence="6">AAA ATPase forming ring-shaped complexes</fullName>
        <shortName evidence="6">ARC</shortName>
    </recommendedName>
</protein>
<evidence type="ECO:0000256" key="4">
    <source>
        <dbReference type="ARBA" id="ARBA00023054"/>
    </source>
</evidence>
<comment type="similarity">
    <text evidence="6 7">Belongs to the AAA ATPase family.</text>
</comment>
<dbReference type="InterPro" id="IPR012340">
    <property type="entry name" value="NA-bd_OB-fold"/>
</dbReference>
<dbReference type="Proteomes" id="UP000675781">
    <property type="component" value="Unassembled WGS sequence"/>
</dbReference>
<comment type="caution">
    <text evidence="10">The sequence shown here is derived from an EMBL/GenBank/DDBJ whole genome shotgun (WGS) entry which is preliminary data.</text>
</comment>
<keyword evidence="11" id="KW-1185">Reference proteome</keyword>
<reference evidence="10" key="1">
    <citation type="submission" date="2021-04" db="EMBL/GenBank/DDBJ databases">
        <title>Genome based classification of Actinospica acidithermotolerans sp. nov., an actinobacterium isolated from an Indonesian hot spring.</title>
        <authorList>
            <person name="Kusuma A.B."/>
            <person name="Putra K.E."/>
            <person name="Nafisah S."/>
            <person name="Loh J."/>
            <person name="Nouioui I."/>
            <person name="Goodfellow M."/>
        </authorList>
    </citation>
    <scope>NUCLEOTIDE SEQUENCE</scope>
    <source>
        <strain evidence="10">CSCA 57</strain>
    </source>
</reference>
<evidence type="ECO:0000256" key="6">
    <source>
        <dbReference type="HAMAP-Rule" id="MF_02112"/>
    </source>
</evidence>
<keyword evidence="2 6" id="KW-0067">ATP-binding</keyword>
<evidence type="ECO:0000256" key="7">
    <source>
        <dbReference type="RuleBase" id="RU003651"/>
    </source>
</evidence>
<feature type="domain" description="AAA+ ATPase" evidence="9">
    <location>
        <begin position="276"/>
        <end position="430"/>
    </location>
</feature>
<name>A0A941EMK9_9ACTN</name>
<dbReference type="GO" id="GO:0010498">
    <property type="term" value="P:proteasomal protein catabolic process"/>
    <property type="evidence" value="ECO:0007669"/>
    <property type="project" value="InterPro"/>
</dbReference>
<keyword evidence="3 10" id="KW-0647">Proteasome</keyword>
<dbReference type="InterPro" id="IPR032501">
    <property type="entry name" value="Prot_ATP_ID_OB_2nd"/>
</dbReference>
<dbReference type="Gene3D" id="3.40.50.300">
    <property type="entry name" value="P-loop containing nucleotide triphosphate hydrolases"/>
    <property type="match status" value="1"/>
</dbReference>
<keyword evidence="1 6" id="KW-0547">Nucleotide-binding</keyword>
<feature type="region of interest" description="Disordered" evidence="8">
    <location>
        <begin position="1"/>
        <end position="30"/>
    </location>
</feature>
<feature type="binding site" evidence="6">
    <location>
        <begin position="287"/>
        <end position="292"/>
    </location>
    <ligand>
        <name>ATP</name>
        <dbReference type="ChEBI" id="CHEBI:30616"/>
    </ligand>
</feature>
<evidence type="ECO:0000256" key="2">
    <source>
        <dbReference type="ARBA" id="ARBA00022840"/>
    </source>
</evidence>
<dbReference type="GO" id="GO:0000502">
    <property type="term" value="C:proteasome complex"/>
    <property type="evidence" value="ECO:0007669"/>
    <property type="project" value="UniProtKB-KW"/>
</dbReference>
<dbReference type="Gene3D" id="1.10.8.60">
    <property type="match status" value="1"/>
</dbReference>
<evidence type="ECO:0000256" key="3">
    <source>
        <dbReference type="ARBA" id="ARBA00022942"/>
    </source>
</evidence>
<comment type="subunit">
    <text evidence="6">Homohexamer. Assembles into a hexameric ring structure.</text>
</comment>
<gene>
    <name evidence="6 10" type="primary">arc</name>
    <name evidence="10" type="ORF">KDL01_10410</name>
</gene>
<dbReference type="Gene3D" id="1.20.5.170">
    <property type="match status" value="1"/>
</dbReference>
<dbReference type="NCBIfam" id="TIGR03689">
    <property type="entry name" value="pup_AAA"/>
    <property type="match status" value="1"/>
</dbReference>
<evidence type="ECO:0000313" key="10">
    <source>
        <dbReference type="EMBL" id="MBR7833678.1"/>
    </source>
</evidence>
<evidence type="ECO:0000256" key="5">
    <source>
        <dbReference type="ARBA" id="ARBA00023186"/>
    </source>
</evidence>
<accession>A0A941EMK9</accession>
<organism evidence="10 11">
    <name type="scientific">Actinospica durhamensis</name>
    <dbReference type="NCBI Taxonomy" id="1508375"/>
    <lineage>
        <taxon>Bacteria</taxon>
        <taxon>Bacillati</taxon>
        <taxon>Actinomycetota</taxon>
        <taxon>Actinomycetes</taxon>
        <taxon>Catenulisporales</taxon>
        <taxon>Actinospicaceae</taxon>
        <taxon>Actinospica</taxon>
    </lineage>
</organism>
<dbReference type="PROSITE" id="PS00674">
    <property type="entry name" value="AAA"/>
    <property type="match status" value="1"/>
</dbReference>
<dbReference type="EMBL" id="JAGSOG010000037">
    <property type="protein sequence ID" value="MBR7833678.1"/>
    <property type="molecule type" value="Genomic_DNA"/>
</dbReference>
<dbReference type="InterPro" id="IPR003960">
    <property type="entry name" value="ATPase_AAA_CS"/>
</dbReference>
<dbReference type="GO" id="GO:0016887">
    <property type="term" value="F:ATP hydrolysis activity"/>
    <property type="evidence" value="ECO:0007669"/>
    <property type="project" value="UniProtKB-UniRule"/>
</dbReference>
<dbReference type="HAMAP" id="MF_02112">
    <property type="entry name" value="ARC_ATPase"/>
    <property type="match status" value="1"/>
</dbReference>
<dbReference type="Pfam" id="PF16450">
    <property type="entry name" value="Prot_ATP_ID_OB_C"/>
    <property type="match status" value="1"/>
</dbReference>
<dbReference type="AlphaFoldDB" id="A0A941EMK9"/>
<evidence type="ECO:0000259" key="9">
    <source>
        <dbReference type="SMART" id="SM00382"/>
    </source>
</evidence>
<dbReference type="PANTHER" id="PTHR23077:SF144">
    <property type="entry name" value="PROTEASOME-ASSOCIATED ATPASE"/>
    <property type="match status" value="1"/>
</dbReference>
<dbReference type="InterPro" id="IPR022482">
    <property type="entry name" value="Proteasome_ATPase"/>
</dbReference>
<dbReference type="RefSeq" id="WP_212528198.1">
    <property type="nucleotide sequence ID" value="NZ_JAGSOG010000037.1"/>
</dbReference>
<evidence type="ECO:0000256" key="1">
    <source>
        <dbReference type="ARBA" id="ARBA00022741"/>
    </source>
</evidence>
<dbReference type="Pfam" id="PF00004">
    <property type="entry name" value="AAA"/>
    <property type="match status" value="1"/>
</dbReference>
<feature type="compositionally biased region" description="Basic and acidic residues" evidence="8">
    <location>
        <begin position="1"/>
        <end position="10"/>
    </location>
</feature>